<dbReference type="PANTHER" id="PTHR30386:SF17">
    <property type="entry name" value="ALKALINE PROTEASE SECRETION PROTEIN APRE"/>
    <property type="match status" value="1"/>
</dbReference>
<evidence type="ECO:0000256" key="3">
    <source>
        <dbReference type="ARBA" id="ARBA00022448"/>
    </source>
</evidence>
<dbReference type="AlphaFoldDB" id="A0A6N8ISG2"/>
<dbReference type="PANTHER" id="PTHR30386">
    <property type="entry name" value="MEMBRANE FUSION SUBUNIT OF EMRAB-TOLC MULTIDRUG EFFLUX PUMP"/>
    <property type="match status" value="1"/>
</dbReference>
<evidence type="ECO:0000256" key="7">
    <source>
        <dbReference type="ARBA" id="ARBA00022989"/>
    </source>
</evidence>
<evidence type="ECO:0000256" key="1">
    <source>
        <dbReference type="ARBA" id="ARBA00004377"/>
    </source>
</evidence>
<dbReference type="EMBL" id="WSEL01000003">
    <property type="protein sequence ID" value="MVQ29768.1"/>
    <property type="molecule type" value="Genomic_DNA"/>
</dbReference>
<comment type="similarity">
    <text evidence="2 9">Belongs to the membrane fusion protein (MFP) (TC 8.A.1) family.</text>
</comment>
<proteinExistence type="inferred from homology"/>
<organism evidence="13 14">
    <name type="scientific">Ramlibacter pinisoli</name>
    <dbReference type="NCBI Taxonomy" id="2682844"/>
    <lineage>
        <taxon>Bacteria</taxon>
        <taxon>Pseudomonadati</taxon>
        <taxon>Pseudomonadota</taxon>
        <taxon>Betaproteobacteria</taxon>
        <taxon>Burkholderiales</taxon>
        <taxon>Comamonadaceae</taxon>
        <taxon>Ramlibacter</taxon>
    </lineage>
</organism>
<dbReference type="InterPro" id="IPR050739">
    <property type="entry name" value="MFP"/>
</dbReference>
<evidence type="ECO:0000256" key="8">
    <source>
        <dbReference type="ARBA" id="ARBA00023136"/>
    </source>
</evidence>
<keyword evidence="6 9" id="KW-0812">Transmembrane</keyword>
<dbReference type="Gene3D" id="2.40.50.100">
    <property type="match status" value="1"/>
</dbReference>
<dbReference type="Proteomes" id="UP000469385">
    <property type="component" value="Unassembled WGS sequence"/>
</dbReference>
<evidence type="ECO:0000256" key="10">
    <source>
        <dbReference type="SAM" id="Coils"/>
    </source>
</evidence>
<feature type="transmembrane region" description="Helical" evidence="9">
    <location>
        <begin position="32"/>
        <end position="50"/>
    </location>
</feature>
<accession>A0A6N8ISG2</accession>
<dbReference type="InterPro" id="IPR058982">
    <property type="entry name" value="Beta-barrel_AprE"/>
</dbReference>
<evidence type="ECO:0000256" key="6">
    <source>
        <dbReference type="ARBA" id="ARBA00022692"/>
    </source>
</evidence>
<comment type="caution">
    <text evidence="13">The sequence shown here is derived from an EMBL/GenBank/DDBJ whole genome shotgun (WGS) entry which is preliminary data.</text>
</comment>
<reference evidence="13 14" key="1">
    <citation type="submission" date="2019-12" db="EMBL/GenBank/DDBJ databases">
        <authorList>
            <person name="Huq M.A."/>
        </authorList>
    </citation>
    <scope>NUCLEOTIDE SEQUENCE [LARGE SCALE GENOMIC DNA]</scope>
    <source>
        <strain evidence="13 14">MAH-25</strain>
    </source>
</reference>
<dbReference type="GO" id="GO:0005886">
    <property type="term" value="C:plasma membrane"/>
    <property type="evidence" value="ECO:0007669"/>
    <property type="project" value="UniProtKB-SubCell"/>
</dbReference>
<protein>
    <recommendedName>
        <fullName evidence="9">Membrane fusion protein (MFP) family protein</fullName>
    </recommendedName>
</protein>
<evidence type="ECO:0000256" key="4">
    <source>
        <dbReference type="ARBA" id="ARBA00022475"/>
    </source>
</evidence>
<dbReference type="RefSeq" id="WP_157397739.1">
    <property type="nucleotide sequence ID" value="NZ_WSEL01000003.1"/>
</dbReference>
<dbReference type="SUPFAM" id="SSF111369">
    <property type="entry name" value="HlyD-like secretion proteins"/>
    <property type="match status" value="1"/>
</dbReference>
<dbReference type="InterPro" id="IPR010129">
    <property type="entry name" value="T1SS_HlyD"/>
</dbReference>
<evidence type="ECO:0000256" key="2">
    <source>
        <dbReference type="ARBA" id="ARBA00009477"/>
    </source>
</evidence>
<feature type="domain" description="AprE-like long alpha-helical hairpin" evidence="11">
    <location>
        <begin position="106"/>
        <end position="293"/>
    </location>
</feature>
<evidence type="ECO:0000313" key="13">
    <source>
        <dbReference type="EMBL" id="MVQ29768.1"/>
    </source>
</evidence>
<dbReference type="Pfam" id="PF25994">
    <property type="entry name" value="HH_AprE"/>
    <property type="match status" value="1"/>
</dbReference>
<evidence type="ECO:0000313" key="14">
    <source>
        <dbReference type="Proteomes" id="UP000469385"/>
    </source>
</evidence>
<dbReference type="InterPro" id="IPR058781">
    <property type="entry name" value="HH_AprE-like"/>
</dbReference>
<evidence type="ECO:0000256" key="9">
    <source>
        <dbReference type="RuleBase" id="RU365093"/>
    </source>
</evidence>
<keyword evidence="8 9" id="KW-0472">Membrane</keyword>
<keyword evidence="14" id="KW-1185">Reference proteome</keyword>
<feature type="domain" description="AprE-like beta-barrel" evidence="12">
    <location>
        <begin position="337"/>
        <end position="426"/>
    </location>
</feature>
<name>A0A6N8ISG2_9BURK</name>
<keyword evidence="5 9" id="KW-0997">Cell inner membrane</keyword>
<feature type="coiled-coil region" evidence="10">
    <location>
        <begin position="261"/>
        <end position="295"/>
    </location>
</feature>
<dbReference type="GO" id="GO:0015031">
    <property type="term" value="P:protein transport"/>
    <property type="evidence" value="ECO:0007669"/>
    <property type="project" value="InterPro"/>
</dbReference>
<keyword evidence="4 9" id="KW-1003">Cell membrane</keyword>
<comment type="subcellular location">
    <subcellularLocation>
        <location evidence="1 9">Cell inner membrane</location>
        <topology evidence="1 9">Single-pass membrane protein</topology>
    </subcellularLocation>
</comment>
<evidence type="ECO:0000259" key="12">
    <source>
        <dbReference type="Pfam" id="PF26002"/>
    </source>
</evidence>
<dbReference type="PRINTS" id="PR01490">
    <property type="entry name" value="RTXTOXIND"/>
</dbReference>
<gene>
    <name evidence="13" type="ORF">GON04_09935</name>
</gene>
<evidence type="ECO:0000256" key="5">
    <source>
        <dbReference type="ARBA" id="ARBA00022519"/>
    </source>
</evidence>
<dbReference type="NCBIfam" id="TIGR01843">
    <property type="entry name" value="type_I_hlyD"/>
    <property type="match status" value="1"/>
</dbReference>
<keyword evidence="7 9" id="KW-1133">Transmembrane helix</keyword>
<keyword evidence="3 9" id="KW-0813">Transport</keyword>
<evidence type="ECO:0000259" key="11">
    <source>
        <dbReference type="Pfam" id="PF25994"/>
    </source>
</evidence>
<sequence length="449" mass="48978">MSSNQLALQTGGLMPPPDIAGASTDAEAPAEWGWWILLLAFGVFLAWAALAPLDKGVPLSGTVTVATNRKAVQHLNGGTVETILVKEGDAVKAGDPLVRMVAVLPKANADSLRVQYLAARAAEARLLAERDGARSIVFPAELEALRTDPRADANLQLQRQLFSSRQAALVSELAAFDENIAGVLQQNRGLVDSREGKKQQLQFLREQVDGMRDLAAGGYVARNRLLELERSHSQLLTAIAEDTSSIAKGERQVAELKLRRLQRLQEYQKDVRSQLADAQREADGLGNKLTALDHDLQNVVVRAPVDGTVVGMNIFTNGGVVPPGQKMMDIVPADDPLVVDGQLPVHLVDKVRPDLPVNLIFSAFNQNVTPQIPGLITHVSADRMVDDKTGQPYYNVKAKVAPEGRQMISALNIRPGMPVDLFVKTGERTLMNYMLKPLIDHFHMAMREE</sequence>
<keyword evidence="10" id="KW-0175">Coiled coil</keyword>
<dbReference type="Pfam" id="PF26002">
    <property type="entry name" value="Beta-barrel_AprE"/>
    <property type="match status" value="1"/>
</dbReference>